<dbReference type="InterPro" id="IPR020843">
    <property type="entry name" value="ER"/>
</dbReference>
<dbReference type="RefSeq" id="WP_141611340.1">
    <property type="nucleotide sequence ID" value="NZ_VIGC02000024.1"/>
</dbReference>
<dbReference type="GO" id="GO:0008270">
    <property type="term" value="F:zinc ion binding"/>
    <property type="evidence" value="ECO:0007669"/>
    <property type="project" value="InterPro"/>
</dbReference>
<evidence type="ECO:0000256" key="1">
    <source>
        <dbReference type="ARBA" id="ARBA00022723"/>
    </source>
</evidence>
<dbReference type="PROSITE" id="PS00059">
    <property type="entry name" value="ADH_ZINC"/>
    <property type="match status" value="1"/>
</dbReference>
<dbReference type="InterPro" id="IPR002328">
    <property type="entry name" value="ADH_Zn_CS"/>
</dbReference>
<evidence type="ECO:0000256" key="3">
    <source>
        <dbReference type="ARBA" id="ARBA00023002"/>
    </source>
</evidence>
<keyword evidence="2 4" id="KW-0862">Zinc</keyword>
<dbReference type="Proteomes" id="UP000317371">
    <property type="component" value="Unassembled WGS sequence"/>
</dbReference>
<dbReference type="GO" id="GO:0016491">
    <property type="term" value="F:oxidoreductase activity"/>
    <property type="evidence" value="ECO:0007669"/>
    <property type="project" value="UniProtKB-KW"/>
</dbReference>
<dbReference type="InterPro" id="IPR050129">
    <property type="entry name" value="Zn_alcohol_dh"/>
</dbReference>
<dbReference type="InterPro" id="IPR011032">
    <property type="entry name" value="GroES-like_sf"/>
</dbReference>
<evidence type="ECO:0000259" key="5">
    <source>
        <dbReference type="SMART" id="SM00829"/>
    </source>
</evidence>
<dbReference type="Pfam" id="PF08240">
    <property type="entry name" value="ADH_N"/>
    <property type="match status" value="1"/>
</dbReference>
<evidence type="ECO:0000313" key="7">
    <source>
        <dbReference type="Proteomes" id="UP000317371"/>
    </source>
</evidence>
<keyword evidence="1 4" id="KW-0479">Metal-binding</keyword>
<keyword evidence="3" id="KW-0560">Oxidoreductase</keyword>
<feature type="domain" description="Enoyl reductase (ER)" evidence="5">
    <location>
        <begin position="8"/>
        <end position="306"/>
    </location>
</feature>
<accession>A0A540VCJ7</accession>
<dbReference type="Gene3D" id="3.40.50.720">
    <property type="entry name" value="NAD(P)-binding Rossmann-like Domain"/>
    <property type="match status" value="1"/>
</dbReference>
<dbReference type="InterPro" id="IPR013154">
    <property type="entry name" value="ADH-like_N"/>
</dbReference>
<gene>
    <name evidence="6" type="ORF">FKZ61_16960</name>
</gene>
<comment type="similarity">
    <text evidence="4">Belongs to the zinc-containing alcohol dehydrogenase family.</text>
</comment>
<dbReference type="SUPFAM" id="SSF51735">
    <property type="entry name" value="NAD(P)-binding Rossmann-fold domains"/>
    <property type="match status" value="1"/>
</dbReference>
<evidence type="ECO:0000256" key="4">
    <source>
        <dbReference type="RuleBase" id="RU361277"/>
    </source>
</evidence>
<name>A0A540VCJ7_9CHLR</name>
<dbReference type="FunCoup" id="A0A540VCJ7">
    <property type="interactions" value="29"/>
</dbReference>
<evidence type="ECO:0000313" key="6">
    <source>
        <dbReference type="EMBL" id="TQE94422.1"/>
    </source>
</evidence>
<dbReference type="InterPro" id="IPR013149">
    <property type="entry name" value="ADH-like_C"/>
</dbReference>
<dbReference type="Gene3D" id="3.90.180.10">
    <property type="entry name" value="Medium-chain alcohol dehydrogenases, catalytic domain"/>
    <property type="match status" value="1"/>
</dbReference>
<dbReference type="AlphaFoldDB" id="A0A540VCJ7"/>
<dbReference type="PANTHER" id="PTHR43401">
    <property type="entry name" value="L-THREONINE 3-DEHYDROGENASE"/>
    <property type="match status" value="1"/>
</dbReference>
<reference evidence="6 7" key="1">
    <citation type="submission" date="2019-06" db="EMBL/GenBank/DDBJ databases">
        <title>Genome sequence of Litorilinea aerophila BAA-2444.</title>
        <authorList>
            <person name="Maclea K.S."/>
            <person name="Maurais E.G."/>
            <person name="Iannazzi L.C."/>
        </authorList>
    </citation>
    <scope>NUCLEOTIDE SEQUENCE [LARGE SCALE GENOMIC DNA]</scope>
    <source>
        <strain evidence="6 7">ATCC BAA-2444</strain>
    </source>
</reference>
<keyword evidence="7" id="KW-1185">Reference proteome</keyword>
<comment type="caution">
    <text evidence="6">The sequence shown here is derived from an EMBL/GenBank/DDBJ whole genome shotgun (WGS) entry which is preliminary data.</text>
</comment>
<dbReference type="SUPFAM" id="SSF50129">
    <property type="entry name" value="GroES-like"/>
    <property type="match status" value="1"/>
</dbReference>
<protein>
    <submittedName>
        <fullName evidence="6">Zinc-binding dehydrogenase</fullName>
    </submittedName>
</protein>
<sequence>MQALVWEGPRQMHLREVSDPQPAADEVLIRTAFSGICGSELGGYLGHNSLRKPPLIMGHEFSGEIVALGEQATAVRPELAVGQRVTVNPIIANPLSRASLKGRPNLSRDRRIIGIHRPGSYADYVTAPAANVYVLPEHLSLELAALTEPMGCALRAARLAGITATDRVLITGLGPIGLLILQVAKATGARTIFASDLDPDRRAIGAHFGVRVIDPRAENVVEVIQAETGGEGVDVAIDAVGADATRRECIAAVAWGGKVIFTGLHAEESPIQANLVIRSEITIQGSFAYTPIDFEDALTWLADGRLEIEPWLLKAPLAQGGAMFERLLDRPGRVAKILLHG</sequence>
<dbReference type="PANTHER" id="PTHR43401:SF2">
    <property type="entry name" value="L-THREONINE 3-DEHYDROGENASE"/>
    <property type="match status" value="1"/>
</dbReference>
<dbReference type="SMART" id="SM00829">
    <property type="entry name" value="PKS_ER"/>
    <property type="match status" value="1"/>
</dbReference>
<dbReference type="InterPro" id="IPR036291">
    <property type="entry name" value="NAD(P)-bd_dom_sf"/>
</dbReference>
<dbReference type="EMBL" id="VIGC01000024">
    <property type="protein sequence ID" value="TQE94422.1"/>
    <property type="molecule type" value="Genomic_DNA"/>
</dbReference>
<organism evidence="6 7">
    <name type="scientific">Litorilinea aerophila</name>
    <dbReference type="NCBI Taxonomy" id="1204385"/>
    <lineage>
        <taxon>Bacteria</taxon>
        <taxon>Bacillati</taxon>
        <taxon>Chloroflexota</taxon>
        <taxon>Caldilineae</taxon>
        <taxon>Caldilineales</taxon>
        <taxon>Caldilineaceae</taxon>
        <taxon>Litorilinea</taxon>
    </lineage>
</organism>
<dbReference type="InParanoid" id="A0A540VCJ7"/>
<dbReference type="Pfam" id="PF00107">
    <property type="entry name" value="ADH_zinc_N"/>
    <property type="match status" value="1"/>
</dbReference>
<proteinExistence type="inferred from homology"/>
<comment type="cofactor">
    <cofactor evidence="4">
        <name>Zn(2+)</name>
        <dbReference type="ChEBI" id="CHEBI:29105"/>
    </cofactor>
</comment>
<dbReference type="OrthoDB" id="9769198at2"/>
<evidence type="ECO:0000256" key="2">
    <source>
        <dbReference type="ARBA" id="ARBA00022833"/>
    </source>
</evidence>